<evidence type="ECO:0000256" key="2">
    <source>
        <dbReference type="SAM" id="SignalP"/>
    </source>
</evidence>
<keyword evidence="4" id="KW-1185">Reference proteome</keyword>
<evidence type="ECO:0000313" key="4">
    <source>
        <dbReference type="Proteomes" id="UP000270678"/>
    </source>
</evidence>
<evidence type="ECO:0000256" key="1">
    <source>
        <dbReference type="SAM" id="MobiDB-lite"/>
    </source>
</evidence>
<dbReference type="RefSeq" id="WP_126996335.1">
    <property type="nucleotide sequence ID" value="NZ_CP034346.1"/>
</dbReference>
<feature type="compositionally biased region" description="Polar residues" evidence="1">
    <location>
        <begin position="24"/>
        <end position="55"/>
    </location>
</feature>
<dbReference type="PROSITE" id="PS51257">
    <property type="entry name" value="PROKAR_LIPOPROTEIN"/>
    <property type="match status" value="1"/>
</dbReference>
<sequence>MHKKMMRITLALATVLALAACNNKQPDTEPNTNAQNHENASEQNVPSNEQNNPSTDQDDQAVADQAAKVSAEYNALLQNDGKLSEAISYLQEHINEVSREQATQMLLSLEDAQIQATPALEERYYAEGILQELANNDAYTRSLEDIISQLPDGKLKDLLSETQDNGYFLYSVEGVFFPVIDYETYTQYEDKINEDIAAYIKLKARDTKAPALRDAAVAVSLEELLNRALDAESFMTDYPSSPRYKEMKDLFQQYKGAIFFGSDNSQLFDYSTHIMNDEAQKTYNAYVSKTEASQSQLLADLKQYMDTAAKNDYKDSDTLKKMREKFLGIEPE</sequence>
<dbReference type="OrthoDB" id="1707591at2"/>
<dbReference type="KEGG" id="plut:EI981_06000"/>
<dbReference type="AlphaFoldDB" id="A0A3S9UUY0"/>
<gene>
    <name evidence="3" type="ORF">EI981_06000</name>
</gene>
<evidence type="ECO:0008006" key="5">
    <source>
        <dbReference type="Google" id="ProtNLM"/>
    </source>
</evidence>
<organism evidence="3 4">
    <name type="scientific">Paenibacillus lutimineralis</name>
    <dbReference type="NCBI Taxonomy" id="2707005"/>
    <lineage>
        <taxon>Bacteria</taxon>
        <taxon>Bacillati</taxon>
        <taxon>Bacillota</taxon>
        <taxon>Bacilli</taxon>
        <taxon>Bacillales</taxon>
        <taxon>Paenibacillaceae</taxon>
        <taxon>Paenibacillus</taxon>
    </lineage>
</organism>
<accession>A0A3S9UUY0</accession>
<reference evidence="4" key="1">
    <citation type="submission" date="2018-12" db="EMBL/GenBank/DDBJ databases">
        <title>Complete genome sequence of Paenibacillus sp. MBLB1234.</title>
        <authorList>
            <person name="Nam Y.-D."/>
            <person name="Kang J."/>
            <person name="Chung W.-H."/>
            <person name="Park Y.S."/>
        </authorList>
    </citation>
    <scope>NUCLEOTIDE SEQUENCE [LARGE SCALE GENOMIC DNA]</scope>
    <source>
        <strain evidence="4">MBLB1234</strain>
    </source>
</reference>
<feature type="region of interest" description="Disordered" evidence="1">
    <location>
        <begin position="24"/>
        <end position="65"/>
    </location>
</feature>
<proteinExistence type="predicted"/>
<evidence type="ECO:0000313" key="3">
    <source>
        <dbReference type="EMBL" id="AZS14051.1"/>
    </source>
</evidence>
<dbReference type="Proteomes" id="UP000270678">
    <property type="component" value="Chromosome"/>
</dbReference>
<keyword evidence="2" id="KW-0732">Signal</keyword>
<feature type="signal peptide" evidence="2">
    <location>
        <begin position="1"/>
        <end position="19"/>
    </location>
</feature>
<dbReference type="EMBL" id="CP034346">
    <property type="protein sequence ID" value="AZS14051.1"/>
    <property type="molecule type" value="Genomic_DNA"/>
</dbReference>
<name>A0A3S9UUY0_9BACL</name>
<protein>
    <recommendedName>
        <fullName evidence="5">Lipoprotein</fullName>
    </recommendedName>
</protein>
<feature type="chain" id="PRO_5039604996" description="Lipoprotein" evidence="2">
    <location>
        <begin position="20"/>
        <end position="332"/>
    </location>
</feature>